<gene>
    <name evidence="2" type="ORF">E2562_001142</name>
</gene>
<dbReference type="AlphaFoldDB" id="A0A6G1EFN1"/>
<reference evidence="2 3" key="1">
    <citation type="submission" date="2019-11" db="EMBL/GenBank/DDBJ databases">
        <title>Whole genome sequence of Oryza granulata.</title>
        <authorList>
            <person name="Li W."/>
        </authorList>
    </citation>
    <scope>NUCLEOTIDE SEQUENCE [LARGE SCALE GENOMIC DNA]</scope>
    <source>
        <strain evidence="3">cv. Menghai</strain>
        <tissue evidence="2">Leaf</tissue>
    </source>
</reference>
<feature type="region of interest" description="Disordered" evidence="1">
    <location>
        <begin position="92"/>
        <end position="140"/>
    </location>
</feature>
<keyword evidence="3" id="KW-1185">Reference proteome</keyword>
<accession>A0A6G1EFN1</accession>
<evidence type="ECO:0000313" key="2">
    <source>
        <dbReference type="EMBL" id="KAF0922753.1"/>
    </source>
</evidence>
<evidence type="ECO:0000313" key="3">
    <source>
        <dbReference type="Proteomes" id="UP000479710"/>
    </source>
</evidence>
<evidence type="ECO:0000256" key="1">
    <source>
        <dbReference type="SAM" id="MobiDB-lite"/>
    </source>
</evidence>
<sequence length="140" mass="15340">MTTRCPRRTTYQTPYQTDPETDPDGHLLHPPEYLLLSNTVDDFHGRVTSVIAGIRALGDRTVDELAIVRSFSDVKDGEHLLLTCIQWETLAKEKKGGEGSSSGVKKNRDHGSGHGKAGGNHNNDDDDASDDSDNSERKHG</sequence>
<dbReference type="EMBL" id="SPHZ02000003">
    <property type="protein sequence ID" value="KAF0922753.1"/>
    <property type="molecule type" value="Genomic_DNA"/>
</dbReference>
<name>A0A6G1EFN1_9ORYZ</name>
<proteinExistence type="predicted"/>
<feature type="region of interest" description="Disordered" evidence="1">
    <location>
        <begin position="1"/>
        <end position="29"/>
    </location>
</feature>
<dbReference type="Proteomes" id="UP000479710">
    <property type="component" value="Unassembled WGS sequence"/>
</dbReference>
<feature type="compositionally biased region" description="Acidic residues" evidence="1">
    <location>
        <begin position="124"/>
        <end position="133"/>
    </location>
</feature>
<organism evidence="2 3">
    <name type="scientific">Oryza meyeriana var. granulata</name>
    <dbReference type="NCBI Taxonomy" id="110450"/>
    <lineage>
        <taxon>Eukaryota</taxon>
        <taxon>Viridiplantae</taxon>
        <taxon>Streptophyta</taxon>
        <taxon>Embryophyta</taxon>
        <taxon>Tracheophyta</taxon>
        <taxon>Spermatophyta</taxon>
        <taxon>Magnoliopsida</taxon>
        <taxon>Liliopsida</taxon>
        <taxon>Poales</taxon>
        <taxon>Poaceae</taxon>
        <taxon>BOP clade</taxon>
        <taxon>Oryzoideae</taxon>
        <taxon>Oryzeae</taxon>
        <taxon>Oryzinae</taxon>
        <taxon>Oryza</taxon>
        <taxon>Oryza meyeriana</taxon>
    </lineage>
</organism>
<comment type="caution">
    <text evidence="2">The sequence shown here is derived from an EMBL/GenBank/DDBJ whole genome shotgun (WGS) entry which is preliminary data.</text>
</comment>
<feature type="compositionally biased region" description="Polar residues" evidence="1">
    <location>
        <begin position="1"/>
        <end position="18"/>
    </location>
</feature>
<protein>
    <submittedName>
        <fullName evidence="2">Uncharacterized protein</fullName>
    </submittedName>
</protein>